<dbReference type="SUPFAM" id="SSF69917">
    <property type="entry name" value="OMPT-like"/>
    <property type="match status" value="1"/>
</dbReference>
<accession>A0A848GUE9</accession>
<protein>
    <recommendedName>
        <fullName evidence="1">Protochlamydia outer membrane protein domain-containing protein</fullName>
    </recommendedName>
</protein>
<keyword evidence="3" id="KW-1185">Reference proteome</keyword>
<sequence length="292" mass="32893">MKYLFLLLIGMNCCSVRAQLREPFAFELSTGYQRENFDWSIAGNILGENPNIYSELKWMQTGGLFVGGRTRWTVWNQLTLVAGYQHTLIVGGEVSDADYLGNNRTENRYSGYFSANKGSLRAYNVHAGYQIVCSPIFTLMPAVGYIVHQQCLYMLDAPKGVQSTYFTNWKGFSVGLSTVLKLSKKMEVNDNFAIQQLKFHGEANWNLVNTFQHPLSFEDWANGAGVSNEAQLWYHLKPIISLYAGASYYYQRTGKGIDKLYLTNGTIPTTQFNGAVRQGFTVSGGLRIIWGK</sequence>
<evidence type="ECO:0000313" key="3">
    <source>
        <dbReference type="Proteomes" id="UP000583266"/>
    </source>
</evidence>
<dbReference type="Gene3D" id="2.40.128.90">
    <property type="entry name" value="OMPT-like"/>
    <property type="match status" value="1"/>
</dbReference>
<dbReference type="InterPro" id="IPR020080">
    <property type="entry name" value="OM_adhesin/peptidase_omptin"/>
</dbReference>
<evidence type="ECO:0000259" key="1">
    <source>
        <dbReference type="Pfam" id="PF17251"/>
    </source>
</evidence>
<feature type="domain" description="Protochlamydia outer membrane protein" evidence="1">
    <location>
        <begin position="28"/>
        <end position="285"/>
    </location>
</feature>
<gene>
    <name evidence="2" type="ORF">HHL17_32665</name>
</gene>
<evidence type="ECO:0000313" key="2">
    <source>
        <dbReference type="EMBL" id="NML41984.1"/>
    </source>
</evidence>
<organism evidence="2 3">
    <name type="scientific">Chitinophaga fulva</name>
    <dbReference type="NCBI Taxonomy" id="2728842"/>
    <lineage>
        <taxon>Bacteria</taxon>
        <taxon>Pseudomonadati</taxon>
        <taxon>Bacteroidota</taxon>
        <taxon>Chitinophagia</taxon>
        <taxon>Chitinophagales</taxon>
        <taxon>Chitinophagaceae</taxon>
        <taxon>Chitinophaga</taxon>
    </lineage>
</organism>
<dbReference type="InterPro" id="IPR053724">
    <property type="entry name" value="OMP_A26_sf"/>
</dbReference>
<dbReference type="RefSeq" id="WP_169228986.1">
    <property type="nucleotide sequence ID" value="NZ_JABBGC010000004.1"/>
</dbReference>
<name>A0A848GUE9_9BACT</name>
<dbReference type="Pfam" id="PF17251">
    <property type="entry name" value="Pom"/>
    <property type="match status" value="1"/>
</dbReference>
<proteinExistence type="predicted"/>
<reference evidence="2 3" key="1">
    <citation type="submission" date="2020-04" db="EMBL/GenBank/DDBJ databases">
        <title>Chitinophaga sp. G-6-1-13 sp. nov., isolated from soil.</title>
        <authorList>
            <person name="Dahal R.H."/>
            <person name="Chaudhary D.K."/>
        </authorList>
    </citation>
    <scope>NUCLEOTIDE SEQUENCE [LARGE SCALE GENOMIC DNA]</scope>
    <source>
        <strain evidence="2 3">G-6-1-13</strain>
    </source>
</reference>
<dbReference type="GO" id="GO:0004190">
    <property type="term" value="F:aspartic-type endopeptidase activity"/>
    <property type="evidence" value="ECO:0007669"/>
    <property type="project" value="InterPro"/>
</dbReference>
<dbReference type="Proteomes" id="UP000583266">
    <property type="component" value="Unassembled WGS sequence"/>
</dbReference>
<dbReference type="AlphaFoldDB" id="A0A848GUE9"/>
<dbReference type="EMBL" id="JABBGC010000004">
    <property type="protein sequence ID" value="NML41984.1"/>
    <property type="molecule type" value="Genomic_DNA"/>
</dbReference>
<dbReference type="InterPro" id="IPR035163">
    <property type="entry name" value="Pom"/>
</dbReference>
<comment type="caution">
    <text evidence="2">The sequence shown here is derived from an EMBL/GenBank/DDBJ whole genome shotgun (WGS) entry which is preliminary data.</text>
</comment>